<dbReference type="InterPro" id="IPR004523">
    <property type="entry name" value="Asp-tRNA_synthase_2"/>
</dbReference>
<dbReference type="CDD" id="cd04320">
    <property type="entry name" value="AspRS_cyto_N"/>
    <property type="match status" value="1"/>
</dbReference>
<accession>A0A059CK67</accession>
<evidence type="ECO:0000259" key="3">
    <source>
        <dbReference type="Pfam" id="PF01336"/>
    </source>
</evidence>
<protein>
    <recommendedName>
        <fullName evidence="2">Aspartyl-tRNA synthetase</fullName>
    </recommendedName>
</protein>
<organism evidence="4">
    <name type="scientific">Eucalyptus grandis</name>
    <name type="common">Flooded gum</name>
    <dbReference type="NCBI Taxonomy" id="71139"/>
    <lineage>
        <taxon>Eukaryota</taxon>
        <taxon>Viridiplantae</taxon>
        <taxon>Streptophyta</taxon>
        <taxon>Embryophyta</taxon>
        <taxon>Tracheophyta</taxon>
        <taxon>Spermatophyta</taxon>
        <taxon>Magnoliopsida</taxon>
        <taxon>eudicotyledons</taxon>
        <taxon>Gunneridae</taxon>
        <taxon>Pentapetalae</taxon>
        <taxon>rosids</taxon>
        <taxon>malvids</taxon>
        <taxon>Myrtales</taxon>
        <taxon>Myrtaceae</taxon>
        <taxon>Myrtoideae</taxon>
        <taxon>Eucalypteae</taxon>
        <taxon>Eucalyptus</taxon>
    </lineage>
</organism>
<reference evidence="4" key="1">
    <citation type="submission" date="2013-07" db="EMBL/GenBank/DDBJ databases">
        <title>The genome of Eucalyptus grandis.</title>
        <authorList>
            <person name="Schmutz J."/>
            <person name="Hayes R."/>
            <person name="Myburg A."/>
            <person name="Tuskan G."/>
            <person name="Grattapaglia D."/>
            <person name="Rokhsar D.S."/>
        </authorList>
    </citation>
    <scope>NUCLEOTIDE SEQUENCE</scope>
    <source>
        <tissue evidence="4">Leaf extractions</tissue>
    </source>
</reference>
<dbReference type="PANTHER" id="PTHR43450">
    <property type="entry name" value="ASPARTYL-TRNA SYNTHETASE"/>
    <property type="match status" value="1"/>
</dbReference>
<dbReference type="AlphaFoldDB" id="A0A059CK67"/>
<dbReference type="Gene3D" id="2.40.50.140">
    <property type="entry name" value="Nucleic acid-binding proteins"/>
    <property type="match status" value="1"/>
</dbReference>
<dbReference type="GO" id="GO:0004815">
    <property type="term" value="F:aspartate-tRNA ligase activity"/>
    <property type="evidence" value="ECO:0000318"/>
    <property type="project" value="GO_Central"/>
</dbReference>
<dbReference type="InterPro" id="IPR012340">
    <property type="entry name" value="NA-bd_OB-fold"/>
</dbReference>
<dbReference type="EMBL" id="KK198755">
    <property type="protein sequence ID" value="KCW78843.1"/>
    <property type="molecule type" value="Genomic_DNA"/>
</dbReference>
<dbReference type="Gramene" id="KCW78843">
    <property type="protein sequence ID" value="KCW78843"/>
    <property type="gene ID" value="EUGRSUZ_C00281"/>
</dbReference>
<evidence type="ECO:0000313" key="4">
    <source>
        <dbReference type="EMBL" id="KCW78843.1"/>
    </source>
</evidence>
<dbReference type="STRING" id="71139.A0A059CK67"/>
<dbReference type="SUPFAM" id="SSF50249">
    <property type="entry name" value="Nucleic acid-binding proteins"/>
    <property type="match status" value="1"/>
</dbReference>
<dbReference type="PANTHER" id="PTHR43450:SF1">
    <property type="entry name" value="ASPARTATE--TRNA LIGASE, CYTOPLASMIC"/>
    <property type="match status" value="1"/>
</dbReference>
<proteinExistence type="predicted"/>
<dbReference type="eggNOG" id="KOG1801">
    <property type="taxonomic scope" value="Eukaryota"/>
</dbReference>
<feature type="domain" description="OB" evidence="3">
    <location>
        <begin position="398"/>
        <end position="481"/>
    </location>
</feature>
<dbReference type="InterPro" id="IPR004365">
    <property type="entry name" value="NA-bd_OB_tRNA"/>
</dbReference>
<gene>
    <name evidence="4" type="ORF">EUGRSUZ_C00281</name>
</gene>
<dbReference type="GO" id="GO:0005524">
    <property type="term" value="F:ATP binding"/>
    <property type="evidence" value="ECO:0007669"/>
    <property type="project" value="InterPro"/>
</dbReference>
<dbReference type="Pfam" id="PF01336">
    <property type="entry name" value="tRNA_anti-codon"/>
    <property type="match status" value="1"/>
</dbReference>
<keyword evidence="1" id="KW-0963">Cytoplasm</keyword>
<evidence type="ECO:0000256" key="2">
    <source>
        <dbReference type="ARBA" id="ARBA00033155"/>
    </source>
</evidence>
<sequence length="503" mass="56926">MPVMPSTSENLRPRLELDRSAAWIGIKSLIGFLEPPALEEGILESYSIFLDVVLNQVSSCKLWLRSALSPSIMRSTLVGQCFHSRNEKIHKDIFELFQPLFQACIYLLSFNYFFYFQVLMSVMAWQDGELEKQRRNFLYFLLHQVPVSSNFSVLTRQKARQIAFLIIHRGYKMNPPSPPFECSYMWGPSLVSSLKDSSLHPSLRQPALDLIQTILVSDAADLISSALSFHTRPSIGRGAIKLNDDEDDDRPAFLPYGVEEEDFGAWGGFSSQNMRGWMCIPMLWTDVLVEIDPNVLPLSFTKVVFWARSRLLFVEPDISGEKYLPIQSFGFYHLLRKCHLHLDGSFLLALMRCHLLHLEEEEEEEEQDPLAVNYGEEEVGEPYTEVGALGEGMQGRSVLVRGRAQAIRAVGKKMAFVAVRERGFTVQCVVTEQEGSVSRQMVKFVASLNRESIVDVRGTLTLPSSPMKGASQQVEIQVLKLHCASKAFPTLPHQSRGRCPQRG</sequence>
<dbReference type="InParanoid" id="A0A059CK67"/>
<evidence type="ECO:0000256" key="1">
    <source>
        <dbReference type="ARBA" id="ARBA00022490"/>
    </source>
</evidence>
<dbReference type="GO" id="GO:0003723">
    <property type="term" value="F:RNA binding"/>
    <property type="evidence" value="ECO:0000318"/>
    <property type="project" value="GO_Central"/>
</dbReference>
<dbReference type="GO" id="GO:0017101">
    <property type="term" value="C:aminoacyl-tRNA synthetase multienzyme complex"/>
    <property type="evidence" value="ECO:0000318"/>
    <property type="project" value="GO_Central"/>
</dbReference>
<dbReference type="GO" id="GO:0006422">
    <property type="term" value="P:aspartyl-tRNA aminoacylation"/>
    <property type="evidence" value="ECO:0000318"/>
    <property type="project" value="GO_Central"/>
</dbReference>
<name>A0A059CK67_EUCGR</name>
<dbReference type="GO" id="GO:0005829">
    <property type="term" value="C:cytosol"/>
    <property type="evidence" value="ECO:0000318"/>
    <property type="project" value="GO_Central"/>
</dbReference>